<dbReference type="Pfam" id="PF13347">
    <property type="entry name" value="MFS_2"/>
    <property type="match status" value="1"/>
</dbReference>
<feature type="transmembrane region" description="Helical" evidence="6">
    <location>
        <begin position="218"/>
        <end position="236"/>
    </location>
</feature>
<dbReference type="OrthoDB" id="28755at2759"/>
<comment type="subcellular location">
    <subcellularLocation>
        <location evidence="1">Membrane</location>
        <topology evidence="1">Multi-pass membrane protein</topology>
    </subcellularLocation>
</comment>
<evidence type="ECO:0000313" key="8">
    <source>
        <dbReference type="Proteomes" id="UP000244855"/>
    </source>
</evidence>
<dbReference type="InterPro" id="IPR036259">
    <property type="entry name" value="MFS_trans_sf"/>
</dbReference>
<feature type="transmembrane region" description="Helical" evidence="6">
    <location>
        <begin position="146"/>
        <end position="164"/>
    </location>
</feature>
<feature type="transmembrane region" description="Helical" evidence="6">
    <location>
        <begin position="556"/>
        <end position="580"/>
    </location>
</feature>
<keyword evidence="8" id="KW-1185">Reference proteome</keyword>
<feature type="transmembrane region" description="Helical" evidence="6">
    <location>
        <begin position="256"/>
        <end position="275"/>
    </location>
</feature>
<evidence type="ECO:0008006" key="9">
    <source>
        <dbReference type="Google" id="ProtNLM"/>
    </source>
</evidence>
<name>A0A2V1EC27_9PLEO</name>
<keyword evidence="2" id="KW-0813">Transport</keyword>
<evidence type="ECO:0000313" key="7">
    <source>
        <dbReference type="EMBL" id="PVI07599.1"/>
    </source>
</evidence>
<feature type="transmembrane region" description="Helical" evidence="6">
    <location>
        <begin position="661"/>
        <end position="680"/>
    </location>
</feature>
<dbReference type="GO" id="GO:0008506">
    <property type="term" value="F:sucrose:proton symporter activity"/>
    <property type="evidence" value="ECO:0007669"/>
    <property type="project" value="TreeGrafter"/>
</dbReference>
<reference evidence="7 8" key="1">
    <citation type="journal article" date="2018" name="Sci. Rep.">
        <title>Comparative genomics provides insights into the lifestyle and reveals functional heterogeneity of dark septate endophytic fungi.</title>
        <authorList>
            <person name="Knapp D.G."/>
            <person name="Nemeth J.B."/>
            <person name="Barry K."/>
            <person name="Hainaut M."/>
            <person name="Henrissat B."/>
            <person name="Johnson J."/>
            <person name="Kuo A."/>
            <person name="Lim J.H.P."/>
            <person name="Lipzen A."/>
            <person name="Nolan M."/>
            <person name="Ohm R.A."/>
            <person name="Tamas L."/>
            <person name="Grigoriev I.V."/>
            <person name="Spatafora J.W."/>
            <person name="Nagy L.G."/>
            <person name="Kovacs G.M."/>
        </authorList>
    </citation>
    <scope>NUCLEOTIDE SEQUENCE [LARGE SCALE GENOMIC DNA]</scope>
    <source>
        <strain evidence="7 8">DSE2036</strain>
    </source>
</reference>
<dbReference type="Gene3D" id="1.20.1250.20">
    <property type="entry name" value="MFS general substrate transporter like domains"/>
    <property type="match status" value="1"/>
</dbReference>
<dbReference type="GO" id="GO:0005886">
    <property type="term" value="C:plasma membrane"/>
    <property type="evidence" value="ECO:0007669"/>
    <property type="project" value="TreeGrafter"/>
</dbReference>
<evidence type="ECO:0000256" key="3">
    <source>
        <dbReference type="ARBA" id="ARBA00022692"/>
    </source>
</evidence>
<evidence type="ECO:0000256" key="6">
    <source>
        <dbReference type="SAM" id="Phobius"/>
    </source>
</evidence>
<proteinExistence type="predicted"/>
<keyword evidence="4 6" id="KW-1133">Transmembrane helix</keyword>
<keyword evidence="5 6" id="KW-0472">Membrane</keyword>
<feature type="transmembrane region" description="Helical" evidence="6">
    <location>
        <begin position="176"/>
        <end position="197"/>
    </location>
</feature>
<dbReference type="PANTHER" id="PTHR19432:SF35">
    <property type="entry name" value="SOLUTE CARRIER FAMILY 45 MEMBER 3 ISOFORM X1"/>
    <property type="match status" value="1"/>
</dbReference>
<keyword evidence="3 6" id="KW-0812">Transmembrane</keyword>
<feature type="transmembrane region" description="Helical" evidence="6">
    <location>
        <begin position="629"/>
        <end position="649"/>
    </location>
</feature>
<dbReference type="PANTHER" id="PTHR19432">
    <property type="entry name" value="SUGAR TRANSPORTER"/>
    <property type="match status" value="1"/>
</dbReference>
<evidence type="ECO:0000256" key="2">
    <source>
        <dbReference type="ARBA" id="ARBA00022448"/>
    </source>
</evidence>
<protein>
    <recommendedName>
        <fullName evidence="9">MFS general substrate transporter</fullName>
    </recommendedName>
</protein>
<sequence length="692" mass="75261">MLGVQGRAIMGRARWPVGRVKAPEAFPSYLFLTSPSPATASATASSSSNSITVATMGPKRPSIATTFRSSDALHTSMRQPSYQSSGANATTSKAVTFGGGDDIINERSPLMRPKTSEDGDELVKMFSPLDDWEGDGPDDEETKSTLFLFLLTLGGLGLQIGWSVETSNGSPYLLSLGLSKSLLALVWIAGPLSGTLVQPYVGMKSDNCRIRWGRRRPFILGGAAATIFSLMVLAWAREIVSGFFGLFGADSQSKFVQNGVIFFAVLFVYVLDFAINVIQAGIRAYIVDVAPTHQQESANAWMIRSSGIGNILGYFAGNADLPKLFPFLGDNQFKCLCAIASFIMALTVGISCFSVSERDPNFNPPPEEMEGGVVAFFRSLARSVKSLPPQIKRVCEVQFAAWIGWFPFLFYITTYIGEIYSEPLFEENPNRSDEEINLITEEGTRLGARALLIFSFTTFASSIILPFIIPPSFEPPPAHPSTPMTPTTPRSMTGSGYFALNAPGKRPSKTWSGRFAAYMDALQVKSLTLRRAWFFSHIMFALIMASTFLVRSVLAATILVALIGIPWSLTNWAPFALISSEISKRDAIRRGVIRPNHRDLDAQMVAAGEDDAQESGADQAGVVLGIHNVAIAAPQVIATFISAIIFKILQKPRGHPGDNSVAWVLRFGGCCALVAAYLSLRVKEEKEDDRDE</sequence>
<feature type="transmembrane region" description="Helical" evidence="6">
    <location>
        <begin position="532"/>
        <end position="550"/>
    </location>
</feature>
<dbReference type="Proteomes" id="UP000244855">
    <property type="component" value="Unassembled WGS sequence"/>
</dbReference>
<evidence type="ECO:0000256" key="4">
    <source>
        <dbReference type="ARBA" id="ARBA00022989"/>
    </source>
</evidence>
<evidence type="ECO:0000256" key="5">
    <source>
        <dbReference type="ARBA" id="ARBA00023136"/>
    </source>
</evidence>
<gene>
    <name evidence="7" type="ORF">DM02DRAFT_637851</name>
</gene>
<evidence type="ECO:0000256" key="1">
    <source>
        <dbReference type="ARBA" id="ARBA00004141"/>
    </source>
</evidence>
<dbReference type="SUPFAM" id="SSF103473">
    <property type="entry name" value="MFS general substrate transporter"/>
    <property type="match status" value="2"/>
</dbReference>
<dbReference type="AlphaFoldDB" id="A0A2V1EC27"/>
<accession>A0A2V1EC27</accession>
<dbReference type="EMBL" id="KZ805303">
    <property type="protein sequence ID" value="PVI07599.1"/>
    <property type="molecule type" value="Genomic_DNA"/>
</dbReference>
<feature type="transmembrane region" description="Helical" evidence="6">
    <location>
        <begin position="450"/>
        <end position="469"/>
    </location>
</feature>
<organism evidence="7 8">
    <name type="scientific">Periconia macrospinosa</name>
    <dbReference type="NCBI Taxonomy" id="97972"/>
    <lineage>
        <taxon>Eukaryota</taxon>
        <taxon>Fungi</taxon>
        <taxon>Dikarya</taxon>
        <taxon>Ascomycota</taxon>
        <taxon>Pezizomycotina</taxon>
        <taxon>Dothideomycetes</taxon>
        <taxon>Pleosporomycetidae</taxon>
        <taxon>Pleosporales</taxon>
        <taxon>Massarineae</taxon>
        <taxon>Periconiaceae</taxon>
        <taxon>Periconia</taxon>
    </lineage>
</organism>